<keyword evidence="3" id="KW-1185">Reference proteome</keyword>
<organism evidence="2 3">
    <name type="scientific">Pholiota conissans</name>
    <dbReference type="NCBI Taxonomy" id="109636"/>
    <lineage>
        <taxon>Eukaryota</taxon>
        <taxon>Fungi</taxon>
        <taxon>Dikarya</taxon>
        <taxon>Basidiomycota</taxon>
        <taxon>Agaricomycotina</taxon>
        <taxon>Agaricomycetes</taxon>
        <taxon>Agaricomycetidae</taxon>
        <taxon>Agaricales</taxon>
        <taxon>Agaricineae</taxon>
        <taxon>Strophariaceae</taxon>
        <taxon>Pholiota</taxon>
    </lineage>
</organism>
<comment type="caution">
    <text evidence="2">The sequence shown here is derived from an EMBL/GenBank/DDBJ whole genome shotgun (WGS) entry which is preliminary data.</text>
</comment>
<protein>
    <submittedName>
        <fullName evidence="2">Uncharacterized protein</fullName>
    </submittedName>
</protein>
<proteinExistence type="predicted"/>
<evidence type="ECO:0000313" key="3">
    <source>
        <dbReference type="Proteomes" id="UP000807469"/>
    </source>
</evidence>
<feature type="non-terminal residue" evidence="2">
    <location>
        <position position="1"/>
    </location>
</feature>
<evidence type="ECO:0000313" key="2">
    <source>
        <dbReference type="EMBL" id="KAF9472227.1"/>
    </source>
</evidence>
<gene>
    <name evidence="2" type="ORF">BDN70DRAFT_818978</name>
</gene>
<name>A0A9P5YN53_9AGAR</name>
<accession>A0A9P5YN53</accession>
<dbReference type="EMBL" id="MU155562">
    <property type="protein sequence ID" value="KAF9472227.1"/>
    <property type="molecule type" value="Genomic_DNA"/>
</dbReference>
<feature type="region of interest" description="Disordered" evidence="1">
    <location>
        <begin position="1"/>
        <end position="24"/>
    </location>
</feature>
<dbReference type="OrthoDB" id="2986828at2759"/>
<dbReference type="Proteomes" id="UP000807469">
    <property type="component" value="Unassembled WGS sequence"/>
</dbReference>
<evidence type="ECO:0000256" key="1">
    <source>
        <dbReference type="SAM" id="MobiDB-lite"/>
    </source>
</evidence>
<dbReference type="AlphaFoldDB" id="A0A9P5YN53"/>
<feature type="compositionally biased region" description="Basic and acidic residues" evidence="1">
    <location>
        <begin position="15"/>
        <end position="24"/>
    </location>
</feature>
<sequence>PMNSDHPNPTPPTTQREKRRSDSQKVKDILRYMADECNRFSLRQFLQVLFTSDDGDLRKSANMFLASGFACRVMDEWAKKIPKDEMVEWVMKNAVDICRREMSFLTDRSISMDKSIWVVR</sequence>
<reference evidence="2" key="1">
    <citation type="submission" date="2020-11" db="EMBL/GenBank/DDBJ databases">
        <authorList>
            <consortium name="DOE Joint Genome Institute"/>
            <person name="Ahrendt S."/>
            <person name="Riley R."/>
            <person name="Andreopoulos W."/>
            <person name="Labutti K."/>
            <person name="Pangilinan J."/>
            <person name="Ruiz-Duenas F.J."/>
            <person name="Barrasa J.M."/>
            <person name="Sanchez-Garcia M."/>
            <person name="Camarero S."/>
            <person name="Miyauchi S."/>
            <person name="Serrano A."/>
            <person name="Linde D."/>
            <person name="Babiker R."/>
            <person name="Drula E."/>
            <person name="Ayuso-Fernandez I."/>
            <person name="Pacheco R."/>
            <person name="Padilla G."/>
            <person name="Ferreira P."/>
            <person name="Barriuso J."/>
            <person name="Kellner H."/>
            <person name="Castanera R."/>
            <person name="Alfaro M."/>
            <person name="Ramirez L."/>
            <person name="Pisabarro A.G."/>
            <person name="Kuo A."/>
            <person name="Tritt A."/>
            <person name="Lipzen A."/>
            <person name="He G."/>
            <person name="Yan M."/>
            <person name="Ng V."/>
            <person name="Cullen D."/>
            <person name="Martin F."/>
            <person name="Rosso M.-N."/>
            <person name="Henrissat B."/>
            <person name="Hibbett D."/>
            <person name="Martinez A.T."/>
            <person name="Grigoriev I.V."/>
        </authorList>
    </citation>
    <scope>NUCLEOTIDE SEQUENCE</scope>
    <source>
        <strain evidence="2">CIRM-BRFM 674</strain>
    </source>
</reference>